<dbReference type="PROSITE" id="PS50921">
    <property type="entry name" value="ANTAR"/>
    <property type="match status" value="1"/>
</dbReference>
<dbReference type="AlphaFoldDB" id="A0A6I6NCJ7"/>
<sequence length="104" mass="11425">MCEDVENLARIAALETEVAQLRHAITAHATVDQAMGVVIACSGATPETAWEILRDVSQHTNIRLREIAEHIRQWPHCERLPEEVRHALDAAVRARCVSAPAAGV</sequence>
<evidence type="ECO:0000313" key="2">
    <source>
        <dbReference type="EMBL" id="QHA09142.1"/>
    </source>
</evidence>
<dbReference type="KEGG" id="sbro:GQF42_43370"/>
<dbReference type="PIRSF" id="PIRSF010636">
    <property type="entry name" value="ANTAR_solo"/>
    <property type="match status" value="1"/>
</dbReference>
<dbReference type="Pfam" id="PF03861">
    <property type="entry name" value="ANTAR"/>
    <property type="match status" value="1"/>
</dbReference>
<dbReference type="EMBL" id="CP047020">
    <property type="protein sequence ID" value="QHA09142.1"/>
    <property type="molecule type" value="Genomic_DNA"/>
</dbReference>
<dbReference type="Proteomes" id="UP000436138">
    <property type="component" value="Chromosome"/>
</dbReference>
<accession>A0A6I6NCJ7</accession>
<dbReference type="InterPro" id="IPR011006">
    <property type="entry name" value="CheY-like_superfamily"/>
</dbReference>
<dbReference type="SMART" id="SM01012">
    <property type="entry name" value="ANTAR"/>
    <property type="match status" value="1"/>
</dbReference>
<feature type="domain" description="ANTAR" evidence="1">
    <location>
        <begin position="11"/>
        <end position="72"/>
    </location>
</feature>
<protein>
    <submittedName>
        <fullName evidence="2">ANTAR domain-containing protein</fullName>
    </submittedName>
</protein>
<reference evidence="2 3" key="1">
    <citation type="submission" date="2019-12" db="EMBL/GenBank/DDBJ databases">
        <title>Streptomyces sp. strain T44 isolated from rhizosphere soil of Broussonetia papyrifera.</title>
        <authorList>
            <person name="Mo P."/>
        </authorList>
    </citation>
    <scope>NUCLEOTIDE SEQUENCE [LARGE SCALE GENOMIC DNA]</scope>
    <source>
        <strain evidence="2 3">T44</strain>
    </source>
</reference>
<dbReference type="SUPFAM" id="SSF52172">
    <property type="entry name" value="CheY-like"/>
    <property type="match status" value="1"/>
</dbReference>
<dbReference type="InterPro" id="IPR005561">
    <property type="entry name" value="ANTAR"/>
</dbReference>
<dbReference type="RefSeq" id="WP_158929244.1">
    <property type="nucleotide sequence ID" value="NZ_CP047020.1"/>
</dbReference>
<dbReference type="Gene3D" id="1.10.10.10">
    <property type="entry name" value="Winged helix-like DNA-binding domain superfamily/Winged helix DNA-binding domain"/>
    <property type="match status" value="1"/>
</dbReference>
<dbReference type="GO" id="GO:0003723">
    <property type="term" value="F:RNA binding"/>
    <property type="evidence" value="ECO:0007669"/>
    <property type="project" value="InterPro"/>
</dbReference>
<gene>
    <name evidence="2" type="ORF">GQF42_43370</name>
</gene>
<proteinExistence type="predicted"/>
<dbReference type="InterPro" id="IPR024189">
    <property type="entry name" value="ANTAR_transcrpt_antiterm_reg"/>
</dbReference>
<dbReference type="InterPro" id="IPR036388">
    <property type="entry name" value="WH-like_DNA-bd_sf"/>
</dbReference>
<organism evidence="2 3">
    <name type="scientific">Streptomyces broussonetiae</name>
    <dbReference type="NCBI Taxonomy" id="2686304"/>
    <lineage>
        <taxon>Bacteria</taxon>
        <taxon>Bacillati</taxon>
        <taxon>Actinomycetota</taxon>
        <taxon>Actinomycetes</taxon>
        <taxon>Kitasatosporales</taxon>
        <taxon>Streptomycetaceae</taxon>
        <taxon>Streptomyces</taxon>
    </lineage>
</organism>
<keyword evidence="3" id="KW-1185">Reference proteome</keyword>
<evidence type="ECO:0000313" key="3">
    <source>
        <dbReference type="Proteomes" id="UP000436138"/>
    </source>
</evidence>
<name>A0A6I6NCJ7_9ACTN</name>
<evidence type="ECO:0000259" key="1">
    <source>
        <dbReference type="PROSITE" id="PS50921"/>
    </source>
</evidence>